<comment type="caution">
    <text evidence="1">The sequence shown here is derived from an EMBL/GenBank/DDBJ whole genome shotgun (WGS) entry which is preliminary data.</text>
</comment>
<accession>A0AB34GRF8</accession>
<evidence type="ECO:0000313" key="1">
    <source>
        <dbReference type="EMBL" id="KAJ8782034.1"/>
    </source>
</evidence>
<reference evidence="1 2" key="1">
    <citation type="submission" date="2022-11" db="EMBL/GenBank/DDBJ databases">
        <title>Whole genome sequence of Eschrichtius robustus ER-17-0199.</title>
        <authorList>
            <person name="Bruniche-Olsen A."/>
            <person name="Black A.N."/>
            <person name="Fields C.J."/>
            <person name="Walden K."/>
            <person name="Dewoody J.A."/>
        </authorList>
    </citation>
    <scope>NUCLEOTIDE SEQUENCE [LARGE SCALE GENOMIC DNA]</scope>
    <source>
        <strain evidence="1">ER-17-0199</strain>
        <tissue evidence="1">Blubber</tissue>
    </source>
</reference>
<gene>
    <name evidence="1" type="ORF">J1605_010547</name>
</gene>
<dbReference type="EMBL" id="JAIQCJ010002136">
    <property type="protein sequence ID" value="KAJ8782034.1"/>
    <property type="molecule type" value="Genomic_DNA"/>
</dbReference>
<organism evidence="1 2">
    <name type="scientific">Eschrichtius robustus</name>
    <name type="common">California gray whale</name>
    <name type="synonym">Eschrichtius gibbosus</name>
    <dbReference type="NCBI Taxonomy" id="9764"/>
    <lineage>
        <taxon>Eukaryota</taxon>
        <taxon>Metazoa</taxon>
        <taxon>Chordata</taxon>
        <taxon>Craniata</taxon>
        <taxon>Vertebrata</taxon>
        <taxon>Euteleostomi</taxon>
        <taxon>Mammalia</taxon>
        <taxon>Eutheria</taxon>
        <taxon>Laurasiatheria</taxon>
        <taxon>Artiodactyla</taxon>
        <taxon>Whippomorpha</taxon>
        <taxon>Cetacea</taxon>
        <taxon>Mysticeti</taxon>
        <taxon>Eschrichtiidae</taxon>
        <taxon>Eschrichtius</taxon>
    </lineage>
</organism>
<name>A0AB34GRF8_ESCRO</name>
<protein>
    <submittedName>
        <fullName evidence="1">Uncharacterized protein</fullName>
    </submittedName>
</protein>
<sequence length="43" mass="4961">MADMSIPLHSLRFSNVLTEETYGLKFSIRPWRDVHTADDIPSL</sequence>
<evidence type="ECO:0000313" key="2">
    <source>
        <dbReference type="Proteomes" id="UP001159641"/>
    </source>
</evidence>
<dbReference type="Proteomes" id="UP001159641">
    <property type="component" value="Unassembled WGS sequence"/>
</dbReference>
<dbReference type="AlphaFoldDB" id="A0AB34GRF8"/>
<proteinExistence type="predicted"/>
<keyword evidence="2" id="KW-1185">Reference proteome</keyword>